<organism evidence="7 8">
    <name type="scientific">Boudabousia tangfeifanii</name>
    <dbReference type="NCBI Taxonomy" id="1912795"/>
    <lineage>
        <taxon>Bacteria</taxon>
        <taxon>Bacillati</taxon>
        <taxon>Actinomycetota</taxon>
        <taxon>Actinomycetes</taxon>
        <taxon>Actinomycetales</taxon>
        <taxon>Actinomycetaceae</taxon>
        <taxon>Boudabousia</taxon>
    </lineage>
</organism>
<evidence type="ECO:0000313" key="7">
    <source>
        <dbReference type="EMBL" id="AOZ71928.1"/>
    </source>
</evidence>
<keyword evidence="2" id="KW-0805">Transcription regulation</keyword>
<feature type="compositionally biased region" description="Basic and acidic residues" evidence="5">
    <location>
        <begin position="131"/>
        <end position="144"/>
    </location>
</feature>
<dbReference type="RefSeq" id="WP_071163394.1">
    <property type="nucleotide sequence ID" value="NZ_CP017812.1"/>
</dbReference>
<dbReference type="InterPro" id="IPR051446">
    <property type="entry name" value="HTH_trans_reg/aminotransferase"/>
</dbReference>
<dbReference type="PANTHER" id="PTHR46577:SF1">
    <property type="entry name" value="HTH-TYPE TRANSCRIPTIONAL REGULATORY PROTEIN GABR"/>
    <property type="match status" value="1"/>
</dbReference>
<feature type="domain" description="HTH gntR-type" evidence="6">
    <location>
        <begin position="16"/>
        <end position="84"/>
    </location>
</feature>
<dbReference type="AlphaFoldDB" id="A0A1D9MIA2"/>
<evidence type="ECO:0000256" key="3">
    <source>
        <dbReference type="ARBA" id="ARBA00023125"/>
    </source>
</evidence>
<dbReference type="STRING" id="1912795.BK816_00340"/>
<keyword evidence="4" id="KW-0804">Transcription</keyword>
<dbReference type="PROSITE" id="PS50949">
    <property type="entry name" value="HTH_GNTR"/>
    <property type="match status" value="1"/>
</dbReference>
<dbReference type="InterPro" id="IPR036390">
    <property type="entry name" value="WH_DNA-bd_sf"/>
</dbReference>
<dbReference type="Pfam" id="PF00392">
    <property type="entry name" value="GntR"/>
    <property type="match status" value="1"/>
</dbReference>
<proteinExistence type="predicted"/>
<keyword evidence="8" id="KW-1185">Reference proteome</keyword>
<sequence>MSAADFVIEIDYSSPLRPFDQVRSQLAVAIRSGQLPAGFKLPTVRTLASRLEIANGTVQRAYQDLEAAGLTRSEGRRGTFVADRLPALAPWEKAVDVVAAARGTEEKSETRVDEVQLVAREAENMADVPAEDARPRNAETEEKTSLPQHLSLQIEALMAAAKAEGINPAALIGQIKKISH</sequence>
<evidence type="ECO:0000256" key="1">
    <source>
        <dbReference type="ARBA" id="ARBA00022898"/>
    </source>
</evidence>
<dbReference type="KEGG" id="avu:BK816_00340"/>
<gene>
    <name evidence="7" type="ORF">BK816_00340</name>
</gene>
<dbReference type="SMART" id="SM00345">
    <property type="entry name" value="HTH_GNTR"/>
    <property type="match status" value="1"/>
</dbReference>
<accession>A0A1D9MIA2</accession>
<evidence type="ECO:0000256" key="4">
    <source>
        <dbReference type="ARBA" id="ARBA00023163"/>
    </source>
</evidence>
<dbReference type="InterPro" id="IPR000524">
    <property type="entry name" value="Tscrpt_reg_HTH_GntR"/>
</dbReference>
<keyword evidence="1" id="KW-0663">Pyridoxal phosphate</keyword>
<evidence type="ECO:0000256" key="5">
    <source>
        <dbReference type="SAM" id="MobiDB-lite"/>
    </source>
</evidence>
<reference evidence="7 8" key="1">
    <citation type="submission" date="2016-10" db="EMBL/GenBank/DDBJ databases">
        <title>Actinomyces aegypiusis sp. nov., isolated from the Aegypius monachus in Qinghai Tibet Plateau China.</title>
        <authorList>
            <person name="Wang Y."/>
        </authorList>
    </citation>
    <scope>NUCLEOTIDE SEQUENCE [LARGE SCALE GENOMIC DNA]</scope>
    <source>
        <strain evidence="7 8">VUL4_3</strain>
    </source>
</reference>
<dbReference type="SUPFAM" id="SSF46785">
    <property type="entry name" value="Winged helix' DNA-binding domain"/>
    <property type="match status" value="1"/>
</dbReference>
<name>A0A1D9MIA2_9ACTO</name>
<dbReference type="InterPro" id="IPR036388">
    <property type="entry name" value="WH-like_DNA-bd_sf"/>
</dbReference>
<evidence type="ECO:0000256" key="2">
    <source>
        <dbReference type="ARBA" id="ARBA00023015"/>
    </source>
</evidence>
<dbReference type="GO" id="GO:0003700">
    <property type="term" value="F:DNA-binding transcription factor activity"/>
    <property type="evidence" value="ECO:0007669"/>
    <property type="project" value="InterPro"/>
</dbReference>
<evidence type="ECO:0000259" key="6">
    <source>
        <dbReference type="PROSITE" id="PS50949"/>
    </source>
</evidence>
<dbReference type="GO" id="GO:0003677">
    <property type="term" value="F:DNA binding"/>
    <property type="evidence" value="ECO:0007669"/>
    <property type="project" value="UniProtKB-KW"/>
</dbReference>
<evidence type="ECO:0000313" key="8">
    <source>
        <dbReference type="Proteomes" id="UP000176288"/>
    </source>
</evidence>
<dbReference type="OrthoDB" id="4307011at2"/>
<dbReference type="Proteomes" id="UP000176288">
    <property type="component" value="Chromosome"/>
</dbReference>
<dbReference type="PANTHER" id="PTHR46577">
    <property type="entry name" value="HTH-TYPE TRANSCRIPTIONAL REGULATORY PROTEIN GABR"/>
    <property type="match status" value="1"/>
</dbReference>
<keyword evidence="3" id="KW-0238">DNA-binding</keyword>
<dbReference type="CDD" id="cd07377">
    <property type="entry name" value="WHTH_GntR"/>
    <property type="match status" value="1"/>
</dbReference>
<protein>
    <recommendedName>
        <fullName evidence="6">HTH gntR-type domain-containing protein</fullName>
    </recommendedName>
</protein>
<dbReference type="EMBL" id="CP017812">
    <property type="protein sequence ID" value="AOZ71928.1"/>
    <property type="molecule type" value="Genomic_DNA"/>
</dbReference>
<dbReference type="Gene3D" id="1.10.10.10">
    <property type="entry name" value="Winged helix-like DNA-binding domain superfamily/Winged helix DNA-binding domain"/>
    <property type="match status" value="1"/>
</dbReference>
<feature type="region of interest" description="Disordered" evidence="5">
    <location>
        <begin position="125"/>
        <end position="147"/>
    </location>
</feature>